<evidence type="ECO:0000313" key="3">
    <source>
        <dbReference type="Proteomes" id="UP001597520"/>
    </source>
</evidence>
<dbReference type="EMBL" id="JBHUML010000005">
    <property type="protein sequence ID" value="MFD2706526.1"/>
    <property type="molecule type" value="Genomic_DNA"/>
</dbReference>
<dbReference type="Pfam" id="PF04018">
    <property type="entry name" value="VCA0040-like"/>
    <property type="match status" value="1"/>
</dbReference>
<feature type="transmembrane region" description="Helical" evidence="1">
    <location>
        <begin position="21"/>
        <end position="42"/>
    </location>
</feature>
<keyword evidence="1" id="KW-0472">Membrane</keyword>
<proteinExistence type="predicted"/>
<dbReference type="Proteomes" id="UP001597520">
    <property type="component" value="Unassembled WGS sequence"/>
</dbReference>
<feature type="transmembrane region" description="Helical" evidence="1">
    <location>
        <begin position="48"/>
        <end position="68"/>
    </location>
</feature>
<gene>
    <name evidence="2" type="ORF">ACFSUB_13750</name>
</gene>
<dbReference type="RefSeq" id="WP_245737030.1">
    <property type="nucleotide sequence ID" value="NZ_JBHUML010000005.1"/>
</dbReference>
<evidence type="ECO:0000313" key="2">
    <source>
        <dbReference type="EMBL" id="MFD2706526.1"/>
    </source>
</evidence>
<sequence>MVAGVLFISKLIRYLLANYPAATYAAMVGLVSGSIFAIFHSLEGTLNSQIIIMSSLPFLAGIISVILLNQTSHPRSE</sequence>
<dbReference type="InterPro" id="IPR007163">
    <property type="entry name" value="VCA0040-like"/>
</dbReference>
<accession>A0ABW5T3F7</accession>
<organism evidence="2 3">
    <name type="scientific">Salibacterium lacus</name>
    <dbReference type="NCBI Taxonomy" id="1898109"/>
    <lineage>
        <taxon>Bacteria</taxon>
        <taxon>Bacillati</taxon>
        <taxon>Bacillota</taxon>
        <taxon>Bacilli</taxon>
        <taxon>Bacillales</taxon>
        <taxon>Bacillaceae</taxon>
    </lineage>
</organism>
<evidence type="ECO:0000256" key="1">
    <source>
        <dbReference type="SAM" id="Phobius"/>
    </source>
</evidence>
<keyword evidence="1" id="KW-1133">Transmembrane helix</keyword>
<protein>
    <submittedName>
        <fullName evidence="2">Undecaprenyl phosphate translocase family protein</fullName>
    </submittedName>
</protein>
<comment type="caution">
    <text evidence="2">The sequence shown here is derived from an EMBL/GenBank/DDBJ whole genome shotgun (WGS) entry which is preliminary data.</text>
</comment>
<keyword evidence="1" id="KW-0812">Transmembrane</keyword>
<keyword evidence="3" id="KW-1185">Reference proteome</keyword>
<name>A0ABW5T3F7_9BACI</name>
<reference evidence="3" key="1">
    <citation type="journal article" date="2019" name="Int. J. Syst. Evol. Microbiol.">
        <title>The Global Catalogue of Microorganisms (GCM) 10K type strain sequencing project: providing services to taxonomists for standard genome sequencing and annotation.</title>
        <authorList>
            <consortium name="The Broad Institute Genomics Platform"/>
            <consortium name="The Broad Institute Genome Sequencing Center for Infectious Disease"/>
            <person name="Wu L."/>
            <person name="Ma J."/>
        </authorList>
    </citation>
    <scope>NUCLEOTIDE SEQUENCE [LARGE SCALE GENOMIC DNA]</scope>
    <source>
        <strain evidence="3">KCTC 33792</strain>
    </source>
</reference>